<dbReference type="AlphaFoldDB" id="Q1IVZ5"/>
<dbReference type="KEGG" id="dge:Dgeo_2295"/>
<gene>
    <name evidence="1" type="ordered locus">Dgeo_2295</name>
</gene>
<dbReference type="HOGENOM" id="CLU_1406716_0_0_0"/>
<name>Q1IVZ5_DEIGD</name>
<reference evidence="1" key="1">
    <citation type="submission" date="2006-04" db="EMBL/GenBank/DDBJ databases">
        <title>Complete sequence of chromosome of Deinococcus geothermalis DSM 11300.</title>
        <authorList>
            <consortium name="US DOE Joint Genome Institute"/>
            <person name="Copeland A."/>
            <person name="Lucas S."/>
            <person name="Lapidus A."/>
            <person name="Barry K."/>
            <person name="Detter J.C."/>
            <person name="Glavina del Rio T."/>
            <person name="Hammon N."/>
            <person name="Israni S."/>
            <person name="Dalin E."/>
            <person name="Tice H."/>
            <person name="Pitluck S."/>
            <person name="Brettin T."/>
            <person name="Bruce D."/>
            <person name="Han C."/>
            <person name="Tapia R."/>
            <person name="Saunders E."/>
            <person name="Gilna P."/>
            <person name="Schmutz J."/>
            <person name="Larimer F."/>
            <person name="Land M."/>
            <person name="Hauser L."/>
            <person name="Kyrpides N."/>
            <person name="Kim E."/>
            <person name="Daly M.J."/>
            <person name="Fredrickson J.K."/>
            <person name="Makarova K.S."/>
            <person name="Gaidamakova E.K."/>
            <person name="Zhai M."/>
            <person name="Richardson P."/>
        </authorList>
    </citation>
    <scope>NUCLEOTIDE SEQUENCE</scope>
    <source>
        <strain evidence="1">DSM 11300</strain>
    </source>
</reference>
<proteinExistence type="predicted"/>
<evidence type="ECO:0000313" key="1">
    <source>
        <dbReference type="EMBL" id="ABF46589.1"/>
    </source>
</evidence>
<accession>Q1IVZ5</accession>
<dbReference type="EMBL" id="CP000359">
    <property type="protein sequence ID" value="ABF46589.1"/>
    <property type="molecule type" value="Genomic_DNA"/>
</dbReference>
<evidence type="ECO:0000313" key="2">
    <source>
        <dbReference type="Proteomes" id="UP000002431"/>
    </source>
</evidence>
<sequence length="193" mass="21663">MEIRGAGMKAEEFLSPFSSFKPEPPAPNIPQKRGISAPARLFTPLCKVQLLRIRLRCRIRLVISGPPVSDPVEVGYLPQLLEEGTSNTVLPSFLQSLFDGEHLSVVCPHETIHLEEGGVDFRYPSKFHAPDHMLSLKGYIENRRPHPQHTRGPFSLTSRTWPTCPGRPQRLRSYPLTFAAGLGLLPLRGRLRL</sequence>
<dbReference type="Proteomes" id="UP000002431">
    <property type="component" value="Chromosome"/>
</dbReference>
<protein>
    <submittedName>
        <fullName evidence="1">Uncharacterized protein</fullName>
    </submittedName>
</protein>
<keyword evidence="2" id="KW-1185">Reference proteome</keyword>
<organism evidence="1 2">
    <name type="scientific">Deinococcus geothermalis (strain DSM 11300 / CIP 105573 / AG-3a)</name>
    <dbReference type="NCBI Taxonomy" id="319795"/>
    <lineage>
        <taxon>Bacteria</taxon>
        <taxon>Thermotogati</taxon>
        <taxon>Deinococcota</taxon>
        <taxon>Deinococci</taxon>
        <taxon>Deinococcales</taxon>
        <taxon>Deinococcaceae</taxon>
        <taxon>Deinococcus</taxon>
    </lineage>
</organism>